<proteinExistence type="predicted"/>
<sequence>MAVPVVVPQDLWEEDLPGIVSAWLFEDGDPVKEGDLIAELMVEKTSYDLTAPKAGRLKILVQPEVPFQRGDVVAQLE</sequence>
<protein>
    <submittedName>
        <fullName evidence="4">Lipoyl domain-containing protein</fullName>
    </submittedName>
</protein>
<evidence type="ECO:0000256" key="1">
    <source>
        <dbReference type="ARBA" id="ARBA00001938"/>
    </source>
</evidence>
<dbReference type="InterPro" id="IPR000089">
    <property type="entry name" value="Biotin_lipoyl"/>
</dbReference>
<evidence type="ECO:0000313" key="4">
    <source>
        <dbReference type="EMBL" id="MDQ7248879.1"/>
    </source>
</evidence>
<dbReference type="RefSeq" id="WP_379956360.1">
    <property type="nucleotide sequence ID" value="NZ_JAUYVI010000004.1"/>
</dbReference>
<comment type="caution">
    <text evidence="4">The sequence shown here is derived from an EMBL/GenBank/DDBJ whole genome shotgun (WGS) entry which is preliminary data.</text>
</comment>
<dbReference type="Pfam" id="PF00364">
    <property type="entry name" value="Biotin_lipoyl"/>
    <property type="match status" value="1"/>
</dbReference>
<keyword evidence="5" id="KW-1185">Reference proteome</keyword>
<dbReference type="Gene3D" id="2.40.50.100">
    <property type="match status" value="1"/>
</dbReference>
<evidence type="ECO:0000259" key="3">
    <source>
        <dbReference type="Pfam" id="PF00364"/>
    </source>
</evidence>
<dbReference type="SUPFAM" id="SSF51230">
    <property type="entry name" value="Single hybrid motif"/>
    <property type="match status" value="1"/>
</dbReference>
<organism evidence="4 5">
    <name type="scientific">Dongia sedimenti</name>
    <dbReference type="NCBI Taxonomy" id="3064282"/>
    <lineage>
        <taxon>Bacteria</taxon>
        <taxon>Pseudomonadati</taxon>
        <taxon>Pseudomonadota</taxon>
        <taxon>Alphaproteobacteria</taxon>
        <taxon>Rhodospirillales</taxon>
        <taxon>Dongiaceae</taxon>
        <taxon>Dongia</taxon>
    </lineage>
</organism>
<evidence type="ECO:0000256" key="2">
    <source>
        <dbReference type="ARBA" id="ARBA00022823"/>
    </source>
</evidence>
<reference evidence="5" key="1">
    <citation type="submission" date="2023-08" db="EMBL/GenBank/DDBJ databases">
        <title>Rhodospirillaceae gen. nov., a novel taxon isolated from the Yangtze River Yuezi River estuary sludge.</title>
        <authorList>
            <person name="Ruan L."/>
        </authorList>
    </citation>
    <scope>NUCLEOTIDE SEQUENCE [LARGE SCALE GENOMIC DNA]</scope>
    <source>
        <strain evidence="5">R-7</strain>
    </source>
</reference>
<dbReference type="Proteomes" id="UP001230156">
    <property type="component" value="Unassembled WGS sequence"/>
</dbReference>
<feature type="domain" description="Lipoyl-binding" evidence="3">
    <location>
        <begin position="18"/>
        <end position="75"/>
    </location>
</feature>
<gene>
    <name evidence="4" type="ORF">Q8A70_14435</name>
</gene>
<dbReference type="CDD" id="cd06849">
    <property type="entry name" value="lipoyl_domain"/>
    <property type="match status" value="1"/>
</dbReference>
<dbReference type="InterPro" id="IPR011053">
    <property type="entry name" value="Single_hybrid_motif"/>
</dbReference>
<keyword evidence="2" id="KW-0450">Lipoyl</keyword>
<dbReference type="PROSITE" id="PS00189">
    <property type="entry name" value="LIPOYL"/>
    <property type="match status" value="1"/>
</dbReference>
<dbReference type="InterPro" id="IPR003016">
    <property type="entry name" value="2-oxoA_DH_lipoyl-BS"/>
</dbReference>
<evidence type="ECO:0000313" key="5">
    <source>
        <dbReference type="Proteomes" id="UP001230156"/>
    </source>
</evidence>
<name>A0ABU0YMC7_9PROT</name>
<comment type="cofactor">
    <cofactor evidence="1">
        <name>(R)-lipoate</name>
        <dbReference type="ChEBI" id="CHEBI:83088"/>
    </cofactor>
</comment>
<dbReference type="EMBL" id="JAUYVI010000004">
    <property type="protein sequence ID" value="MDQ7248879.1"/>
    <property type="molecule type" value="Genomic_DNA"/>
</dbReference>
<accession>A0ABU0YMC7</accession>